<dbReference type="Gene3D" id="1.10.510.10">
    <property type="entry name" value="Transferase(Phosphotransferase) domain 1"/>
    <property type="match status" value="1"/>
</dbReference>
<feature type="compositionally biased region" description="Low complexity" evidence="1">
    <location>
        <begin position="491"/>
        <end position="523"/>
    </location>
</feature>
<feature type="compositionally biased region" description="Low complexity" evidence="1">
    <location>
        <begin position="696"/>
        <end position="719"/>
    </location>
</feature>
<comment type="caution">
    <text evidence="3">The sequence shown here is derived from an EMBL/GenBank/DDBJ whole genome shotgun (WGS) entry which is preliminary data.</text>
</comment>
<dbReference type="RefSeq" id="WP_343903819.1">
    <property type="nucleotide sequence ID" value="NZ_BAAAIS010000002.1"/>
</dbReference>
<keyword evidence="4" id="KW-1185">Reference proteome</keyword>
<evidence type="ECO:0000313" key="3">
    <source>
        <dbReference type="EMBL" id="MFD1834537.1"/>
    </source>
</evidence>
<feature type="region of interest" description="Disordered" evidence="1">
    <location>
        <begin position="205"/>
        <end position="225"/>
    </location>
</feature>
<proteinExistence type="predicted"/>
<feature type="compositionally biased region" description="Low complexity" evidence="1">
    <location>
        <begin position="433"/>
        <end position="456"/>
    </location>
</feature>
<protein>
    <recommendedName>
        <fullName evidence="5">Serine/threonine protein kinase</fullName>
    </recommendedName>
</protein>
<name>A0ABW4PUP6_9MICO</name>
<dbReference type="Proteomes" id="UP001597280">
    <property type="component" value="Unassembled WGS sequence"/>
</dbReference>
<evidence type="ECO:0008006" key="5">
    <source>
        <dbReference type="Google" id="ProtNLM"/>
    </source>
</evidence>
<feature type="region of interest" description="Disordered" evidence="1">
    <location>
        <begin position="696"/>
        <end position="725"/>
    </location>
</feature>
<gene>
    <name evidence="3" type="ORF">ACFSDA_05535</name>
</gene>
<keyword evidence="2" id="KW-0812">Transmembrane</keyword>
<evidence type="ECO:0000256" key="2">
    <source>
        <dbReference type="SAM" id="Phobius"/>
    </source>
</evidence>
<keyword evidence="2" id="KW-0472">Membrane</keyword>
<feature type="region of interest" description="Disordered" evidence="1">
    <location>
        <begin position="560"/>
        <end position="596"/>
    </location>
</feature>
<accession>A0ABW4PUP6</accession>
<sequence length="864" mass="87159">MDTNSHLDALRSRWTLEGRIPLSGVAEGASWHRARTVASGEDVALLVVHGPAALEAADAVRRAYLVEDPHLVPVREIVVLEDPREESATDGTAGEPTTVVEYPLPTSPPLAALLADGPLHPETARAVIGEAATGLEVARRRGLRHQLLDSNRVFVDTASGAVSVLGVGVEAAAHTDLDRSREIASFQDTRALVALLFRALTGRSPRPGADGTIPRPSALRAEGAPPIPEDLDLLCELVLGGAAEEGPETTRDLIEALEPWQSIPVTLEAYAGRGATPAASARDAAPAAPVVVPGRETSVSAGSAAPTSGEEAPTSDPTRQRQADAAPATESFEPLPADGDLPEEDTVSRTPGAAASGAAAAATAGVVGAGAASAAVDPENPEAPESSVPAEEQETTAAPSSSAAEGEAKALVKELHLDERRSSSAFPGHLDVAAPAPRPAATDTGTDAAAATGSAAHTDAATAHDAAPLAAGAGAAGAATVGAAAAVAAAAPSGPSSPADPSDPSAPTSPSTPVSPSTPADAPGTSAPESAESGVAPAAAEPGTAALPAAAGTTASTALTPATHHRHDSASSAAEGTGPLAVSGRTESLAPVDSGPIVVRGRDRSALESDIPEDTVPASRSSLLREVVGVAVDADDPQTWGLGPAQPAARSRQAQWILLGAVLLVIIAMVFAITSITSGLRQRVENPLNTQPVATATTAAPSEEASPTAEEESPSPTATLPAPEVTGVEEFNSSTLDHPEQASRITDGDTGTFWSTKLYTSSDFGGLKDGTGIKLTFAEESTITKVTVTTARNTGGTIELHAVNADGSLRDVAATAQFNGDGEAVLTPKEPLEADGAALWIPDLPQDSVETDRYRGRIAEVRVE</sequence>
<dbReference type="EMBL" id="JBHUFL010000002">
    <property type="protein sequence ID" value="MFD1834537.1"/>
    <property type="molecule type" value="Genomic_DNA"/>
</dbReference>
<dbReference type="InterPro" id="IPR008979">
    <property type="entry name" value="Galactose-bd-like_sf"/>
</dbReference>
<organism evidence="3 4">
    <name type="scientific">Brachybacterium rhamnosum</name>
    <dbReference type="NCBI Taxonomy" id="173361"/>
    <lineage>
        <taxon>Bacteria</taxon>
        <taxon>Bacillati</taxon>
        <taxon>Actinomycetota</taxon>
        <taxon>Actinomycetes</taxon>
        <taxon>Micrococcales</taxon>
        <taxon>Dermabacteraceae</taxon>
        <taxon>Brachybacterium</taxon>
    </lineage>
</organism>
<feature type="compositionally biased region" description="Basic and acidic residues" evidence="1">
    <location>
        <begin position="406"/>
        <end position="422"/>
    </location>
</feature>
<feature type="transmembrane region" description="Helical" evidence="2">
    <location>
        <begin position="656"/>
        <end position="676"/>
    </location>
</feature>
<feature type="region of interest" description="Disordered" evidence="1">
    <location>
        <begin position="491"/>
        <end position="542"/>
    </location>
</feature>
<feature type="region of interest" description="Disordered" evidence="1">
    <location>
        <begin position="295"/>
        <end position="354"/>
    </location>
</feature>
<dbReference type="SUPFAM" id="SSF49785">
    <property type="entry name" value="Galactose-binding domain-like"/>
    <property type="match status" value="1"/>
</dbReference>
<evidence type="ECO:0000256" key="1">
    <source>
        <dbReference type="SAM" id="MobiDB-lite"/>
    </source>
</evidence>
<keyword evidence="2" id="KW-1133">Transmembrane helix</keyword>
<reference evidence="4" key="1">
    <citation type="journal article" date="2019" name="Int. J. Syst. Evol. Microbiol.">
        <title>The Global Catalogue of Microorganisms (GCM) 10K type strain sequencing project: providing services to taxonomists for standard genome sequencing and annotation.</title>
        <authorList>
            <consortium name="The Broad Institute Genomics Platform"/>
            <consortium name="The Broad Institute Genome Sequencing Center for Infectious Disease"/>
            <person name="Wu L."/>
            <person name="Ma J."/>
        </authorList>
    </citation>
    <scope>NUCLEOTIDE SEQUENCE [LARGE SCALE GENOMIC DNA]</scope>
    <source>
        <strain evidence="4">JCM 11650</strain>
    </source>
</reference>
<feature type="compositionally biased region" description="Low complexity" evidence="1">
    <location>
        <begin position="372"/>
        <end position="405"/>
    </location>
</feature>
<feature type="region of interest" description="Disordered" evidence="1">
    <location>
        <begin position="372"/>
        <end position="456"/>
    </location>
</feature>
<evidence type="ECO:0000313" key="4">
    <source>
        <dbReference type="Proteomes" id="UP001597280"/>
    </source>
</evidence>